<feature type="region of interest" description="Disordered" evidence="1">
    <location>
        <begin position="1"/>
        <end position="20"/>
    </location>
</feature>
<dbReference type="EMBL" id="KN837173">
    <property type="protein sequence ID" value="KIJ36956.1"/>
    <property type="molecule type" value="Genomic_DNA"/>
</dbReference>
<dbReference type="AlphaFoldDB" id="A0A0C9VI74"/>
<dbReference type="HOGENOM" id="CLU_3107963_0_0_1"/>
<gene>
    <name evidence="2" type="ORF">M422DRAFT_260582</name>
</gene>
<keyword evidence="3" id="KW-1185">Reference proteome</keyword>
<name>A0A0C9VI74_SPHS4</name>
<protein>
    <submittedName>
        <fullName evidence="2">Uncharacterized protein</fullName>
    </submittedName>
</protein>
<evidence type="ECO:0000313" key="3">
    <source>
        <dbReference type="Proteomes" id="UP000054279"/>
    </source>
</evidence>
<accession>A0A0C9VI74</accession>
<evidence type="ECO:0000313" key="2">
    <source>
        <dbReference type="EMBL" id="KIJ36956.1"/>
    </source>
</evidence>
<dbReference type="Proteomes" id="UP000054279">
    <property type="component" value="Unassembled WGS sequence"/>
</dbReference>
<sequence length="51" mass="5755">MSGDASRFPPGTFPSGTIPRVKHPLEAIPRGIHPQHIRRLLWLESGRFAHE</sequence>
<evidence type="ECO:0000256" key="1">
    <source>
        <dbReference type="SAM" id="MobiDB-lite"/>
    </source>
</evidence>
<organism evidence="2 3">
    <name type="scientific">Sphaerobolus stellatus (strain SS14)</name>
    <dbReference type="NCBI Taxonomy" id="990650"/>
    <lineage>
        <taxon>Eukaryota</taxon>
        <taxon>Fungi</taxon>
        <taxon>Dikarya</taxon>
        <taxon>Basidiomycota</taxon>
        <taxon>Agaricomycotina</taxon>
        <taxon>Agaricomycetes</taxon>
        <taxon>Phallomycetidae</taxon>
        <taxon>Geastrales</taxon>
        <taxon>Sphaerobolaceae</taxon>
        <taxon>Sphaerobolus</taxon>
    </lineage>
</organism>
<proteinExistence type="predicted"/>
<reference evidence="2 3" key="1">
    <citation type="submission" date="2014-06" db="EMBL/GenBank/DDBJ databases">
        <title>Evolutionary Origins and Diversification of the Mycorrhizal Mutualists.</title>
        <authorList>
            <consortium name="DOE Joint Genome Institute"/>
            <consortium name="Mycorrhizal Genomics Consortium"/>
            <person name="Kohler A."/>
            <person name="Kuo A."/>
            <person name="Nagy L.G."/>
            <person name="Floudas D."/>
            <person name="Copeland A."/>
            <person name="Barry K.W."/>
            <person name="Cichocki N."/>
            <person name="Veneault-Fourrey C."/>
            <person name="LaButti K."/>
            <person name="Lindquist E.A."/>
            <person name="Lipzen A."/>
            <person name="Lundell T."/>
            <person name="Morin E."/>
            <person name="Murat C."/>
            <person name="Riley R."/>
            <person name="Ohm R."/>
            <person name="Sun H."/>
            <person name="Tunlid A."/>
            <person name="Henrissat B."/>
            <person name="Grigoriev I.V."/>
            <person name="Hibbett D.S."/>
            <person name="Martin F."/>
        </authorList>
    </citation>
    <scope>NUCLEOTIDE SEQUENCE [LARGE SCALE GENOMIC DNA]</scope>
    <source>
        <strain evidence="2 3">SS14</strain>
    </source>
</reference>